<name>A0A165F6Q1_EXIGL</name>
<reference evidence="4 5" key="1">
    <citation type="journal article" date="2016" name="Mol. Biol. Evol.">
        <title>Comparative Genomics of Early-Diverging Mushroom-Forming Fungi Provides Insights into the Origins of Lignocellulose Decay Capabilities.</title>
        <authorList>
            <person name="Nagy L.G."/>
            <person name="Riley R."/>
            <person name="Tritt A."/>
            <person name="Adam C."/>
            <person name="Daum C."/>
            <person name="Floudas D."/>
            <person name="Sun H."/>
            <person name="Yadav J.S."/>
            <person name="Pangilinan J."/>
            <person name="Larsson K.H."/>
            <person name="Matsuura K."/>
            <person name="Barry K."/>
            <person name="Labutti K."/>
            <person name="Kuo R."/>
            <person name="Ohm R.A."/>
            <person name="Bhattacharya S.S."/>
            <person name="Shirouzu T."/>
            <person name="Yoshinaga Y."/>
            <person name="Martin F.M."/>
            <person name="Grigoriev I.V."/>
            <person name="Hibbett D.S."/>
        </authorList>
    </citation>
    <scope>NUCLEOTIDE SEQUENCE [LARGE SCALE GENOMIC DNA]</scope>
    <source>
        <strain evidence="4 5">HHB12029</strain>
    </source>
</reference>
<keyword evidence="2" id="KW-0067">ATP-binding</keyword>
<dbReference type="SUPFAM" id="SSF54585">
    <property type="entry name" value="Cdc48 domain 2-like"/>
    <property type="match status" value="1"/>
</dbReference>
<protein>
    <recommendedName>
        <fullName evidence="6">CDC48 N-terminal subdomain domain-containing protein</fullName>
    </recommendedName>
</protein>
<proteinExistence type="predicted"/>
<evidence type="ECO:0000256" key="1">
    <source>
        <dbReference type="ARBA" id="ARBA00022741"/>
    </source>
</evidence>
<evidence type="ECO:0000256" key="2">
    <source>
        <dbReference type="ARBA" id="ARBA00022840"/>
    </source>
</evidence>
<dbReference type="OrthoDB" id="2906539at2759"/>
<dbReference type="SUPFAM" id="SSF50692">
    <property type="entry name" value="ADC-like"/>
    <property type="match status" value="1"/>
</dbReference>
<dbReference type="Gene3D" id="3.10.330.10">
    <property type="match status" value="1"/>
</dbReference>
<evidence type="ECO:0000256" key="3">
    <source>
        <dbReference type="SAM" id="MobiDB-lite"/>
    </source>
</evidence>
<dbReference type="InterPro" id="IPR009010">
    <property type="entry name" value="Asp_de-COase-like_dom_sf"/>
</dbReference>
<sequence length="204" mass="22653">MHVSGERLPGHVVVPSQSSPGATPPRLVFFSQSSLWPPLGARPHVPMSVFHAPSRRDCFLGLSLPARPNPRAHVARNNLRIKPGDLCSVHACHDIKYGKWGPALSAQYPWLALAQSFFAQPLRRHVSKRRDTVPICLSSTDVDEGKIQLNKVARNNLRIKLGDLCSVHGRHNIEYGKRIHVLPFDDSIEGLSGNLFDVYLKPVV</sequence>
<feature type="region of interest" description="Disordered" evidence="3">
    <location>
        <begin position="1"/>
        <end position="21"/>
    </location>
</feature>
<gene>
    <name evidence="4" type="ORF">EXIGLDRAFT_772672</name>
</gene>
<dbReference type="AlphaFoldDB" id="A0A165F6Q1"/>
<evidence type="ECO:0000313" key="5">
    <source>
        <dbReference type="Proteomes" id="UP000077266"/>
    </source>
</evidence>
<keyword evidence="1" id="KW-0547">Nucleotide-binding</keyword>
<dbReference type="InterPro" id="IPR029067">
    <property type="entry name" value="CDC48_domain_2-like_sf"/>
</dbReference>
<evidence type="ECO:0008006" key="6">
    <source>
        <dbReference type="Google" id="ProtNLM"/>
    </source>
</evidence>
<dbReference type="GO" id="GO:0005524">
    <property type="term" value="F:ATP binding"/>
    <property type="evidence" value="ECO:0007669"/>
    <property type="project" value="UniProtKB-KW"/>
</dbReference>
<dbReference type="Proteomes" id="UP000077266">
    <property type="component" value="Unassembled WGS sequence"/>
</dbReference>
<evidence type="ECO:0000313" key="4">
    <source>
        <dbReference type="EMBL" id="KZV88476.1"/>
    </source>
</evidence>
<keyword evidence="5" id="KW-1185">Reference proteome</keyword>
<dbReference type="STRING" id="1314781.A0A165F6Q1"/>
<dbReference type="EMBL" id="KV426099">
    <property type="protein sequence ID" value="KZV88476.1"/>
    <property type="molecule type" value="Genomic_DNA"/>
</dbReference>
<dbReference type="InParanoid" id="A0A165F6Q1"/>
<accession>A0A165F6Q1</accession>
<organism evidence="4 5">
    <name type="scientific">Exidia glandulosa HHB12029</name>
    <dbReference type="NCBI Taxonomy" id="1314781"/>
    <lineage>
        <taxon>Eukaryota</taxon>
        <taxon>Fungi</taxon>
        <taxon>Dikarya</taxon>
        <taxon>Basidiomycota</taxon>
        <taxon>Agaricomycotina</taxon>
        <taxon>Agaricomycetes</taxon>
        <taxon>Auriculariales</taxon>
        <taxon>Exidiaceae</taxon>
        <taxon>Exidia</taxon>
    </lineage>
</organism>
<dbReference type="Gene3D" id="2.40.40.20">
    <property type="match status" value="1"/>
</dbReference>